<evidence type="ECO:0000313" key="2">
    <source>
        <dbReference type="Proteomes" id="UP000002729"/>
    </source>
</evidence>
<keyword evidence="2" id="KW-1185">Reference proteome</keyword>
<dbReference type="AlphaFoldDB" id="F0YLA6"/>
<dbReference type="Proteomes" id="UP000002729">
    <property type="component" value="Unassembled WGS sequence"/>
</dbReference>
<dbReference type="InParanoid" id="F0YLA6"/>
<accession>F0YLA6</accession>
<evidence type="ECO:0000313" key="1">
    <source>
        <dbReference type="EMBL" id="EGB04115.1"/>
    </source>
</evidence>
<dbReference type="KEGG" id="aaf:AURANDRAFT_67479"/>
<dbReference type="SUPFAM" id="SSF53474">
    <property type="entry name" value="alpha/beta-Hydrolases"/>
    <property type="match status" value="1"/>
</dbReference>
<dbReference type="RefSeq" id="XP_009041240.1">
    <property type="nucleotide sequence ID" value="XM_009042992.1"/>
</dbReference>
<sequence length="220" mass="24955">MKAFRQKLTLVGYSHGAFIAFLMVKDAREFNMRIESFCLVDPTPISRRSFPQCTYLQLRAVMYDEFFQNFVESHTGLSYAVLCGSITSVSALEMEVTSAFPMLHTESSRVVDYFLFVSTQESVEFIQSNVHRTNRILSLFNFGKYAGSILFLKTAGAGQHYRALQYHKWNHPVYGWNSLLRYVPAKLGSLEGGHYEAFLNVNLQRIGSALSRDGAGDHAH</sequence>
<organism evidence="2">
    <name type="scientific">Aureococcus anophagefferens</name>
    <name type="common">Harmful bloom alga</name>
    <dbReference type="NCBI Taxonomy" id="44056"/>
    <lineage>
        <taxon>Eukaryota</taxon>
        <taxon>Sar</taxon>
        <taxon>Stramenopiles</taxon>
        <taxon>Ochrophyta</taxon>
        <taxon>Pelagophyceae</taxon>
        <taxon>Pelagomonadales</taxon>
        <taxon>Pelagomonadaceae</taxon>
        <taxon>Aureococcus</taxon>
    </lineage>
</organism>
<protein>
    <recommendedName>
        <fullName evidence="3">Thioesterase domain-containing protein</fullName>
    </recommendedName>
</protein>
<dbReference type="Gene3D" id="3.40.50.1820">
    <property type="entry name" value="alpha/beta hydrolase"/>
    <property type="match status" value="1"/>
</dbReference>
<reference evidence="1 2" key="1">
    <citation type="journal article" date="2011" name="Proc. Natl. Acad. Sci. U.S.A.">
        <title>Niche of harmful alga Aureococcus anophagefferens revealed through ecogenomics.</title>
        <authorList>
            <person name="Gobler C.J."/>
            <person name="Berry D.L."/>
            <person name="Dyhrman S.T."/>
            <person name="Wilhelm S.W."/>
            <person name="Salamov A."/>
            <person name="Lobanov A.V."/>
            <person name="Zhang Y."/>
            <person name="Collier J.L."/>
            <person name="Wurch L.L."/>
            <person name="Kustka A.B."/>
            <person name="Dill B.D."/>
            <person name="Shah M."/>
            <person name="VerBerkmoes N.C."/>
            <person name="Kuo A."/>
            <person name="Terry A."/>
            <person name="Pangilinan J."/>
            <person name="Lindquist E.A."/>
            <person name="Lucas S."/>
            <person name="Paulsen I.T."/>
            <person name="Hattenrath-Lehmann T.K."/>
            <person name="Talmage S.C."/>
            <person name="Walker E.A."/>
            <person name="Koch F."/>
            <person name="Burson A.M."/>
            <person name="Marcoval M.A."/>
            <person name="Tang Y.Z."/>
            <person name="Lecleir G.R."/>
            <person name="Coyne K.J."/>
            <person name="Berg G.M."/>
            <person name="Bertrand E.M."/>
            <person name="Saito M.A."/>
            <person name="Gladyshev V.N."/>
            <person name="Grigoriev I.V."/>
        </authorList>
    </citation>
    <scope>NUCLEOTIDE SEQUENCE [LARGE SCALE GENOMIC DNA]</scope>
    <source>
        <strain evidence="2">CCMP 1984</strain>
    </source>
</reference>
<dbReference type="InterPro" id="IPR029058">
    <property type="entry name" value="AB_hydrolase_fold"/>
</dbReference>
<name>F0YLA6_AURAN</name>
<dbReference type="EMBL" id="GL833156">
    <property type="protein sequence ID" value="EGB04115.1"/>
    <property type="molecule type" value="Genomic_DNA"/>
</dbReference>
<gene>
    <name evidence="1" type="ORF">AURANDRAFT_67479</name>
</gene>
<proteinExistence type="predicted"/>
<evidence type="ECO:0008006" key="3">
    <source>
        <dbReference type="Google" id="ProtNLM"/>
    </source>
</evidence>
<dbReference type="GeneID" id="20226258"/>